<dbReference type="PROSITE" id="PS51186">
    <property type="entry name" value="GNAT"/>
    <property type="match status" value="1"/>
</dbReference>
<dbReference type="SUPFAM" id="SSF55729">
    <property type="entry name" value="Acyl-CoA N-acyltransferases (Nat)"/>
    <property type="match status" value="1"/>
</dbReference>
<evidence type="ECO:0000313" key="3">
    <source>
        <dbReference type="Proteomes" id="UP001169027"/>
    </source>
</evidence>
<dbReference type="CDD" id="cd04301">
    <property type="entry name" value="NAT_SF"/>
    <property type="match status" value="1"/>
</dbReference>
<keyword evidence="3" id="KW-1185">Reference proteome</keyword>
<proteinExistence type="predicted"/>
<dbReference type="InterPro" id="IPR016181">
    <property type="entry name" value="Acyl_CoA_acyltransferase"/>
</dbReference>
<evidence type="ECO:0000313" key="2">
    <source>
        <dbReference type="EMBL" id="MDO1534195.1"/>
    </source>
</evidence>
<dbReference type="InterPro" id="IPR000182">
    <property type="entry name" value="GNAT_dom"/>
</dbReference>
<dbReference type="Gene3D" id="3.40.630.30">
    <property type="match status" value="1"/>
</dbReference>
<accession>A0ABT8S621</accession>
<comment type="caution">
    <text evidence="2">The sequence shown here is derived from an EMBL/GenBank/DDBJ whole genome shotgun (WGS) entry which is preliminary data.</text>
</comment>
<protein>
    <submittedName>
        <fullName evidence="2">GNAT family N-acetyltransferase</fullName>
    </submittedName>
</protein>
<dbReference type="Pfam" id="PF00583">
    <property type="entry name" value="Acetyltransf_1"/>
    <property type="match status" value="1"/>
</dbReference>
<evidence type="ECO:0000259" key="1">
    <source>
        <dbReference type="PROSITE" id="PS51186"/>
    </source>
</evidence>
<gene>
    <name evidence="2" type="ORF">Q2T77_18060</name>
</gene>
<dbReference type="EMBL" id="JAUKVY010000012">
    <property type="protein sequence ID" value="MDO1534195.1"/>
    <property type="molecule type" value="Genomic_DNA"/>
</dbReference>
<sequence length="190" mass="20810">MNAAEYLALETLRDGRPVRIRALKPADRESMLEAVDRIGDASLYRRFFSPKHHFTDTEIDYYINVDFVSHVALVAELEENGEPVIAGGGRFIVSAPGCAEMAFAVDDPHHGLGIGTLLMRHLALIAKAARLHTLKAEVLADNAPMLAVFRRSGLPITLARDGGVTLVRMDCRHESETKGEDDWASPPGAH</sequence>
<name>A0ABT8S621_9BURK</name>
<organism evidence="2 3">
    <name type="scientific">Variovorax ginsengisoli</name>
    <dbReference type="NCBI Taxonomy" id="363844"/>
    <lineage>
        <taxon>Bacteria</taxon>
        <taxon>Pseudomonadati</taxon>
        <taxon>Pseudomonadota</taxon>
        <taxon>Betaproteobacteria</taxon>
        <taxon>Burkholderiales</taxon>
        <taxon>Comamonadaceae</taxon>
        <taxon>Variovorax</taxon>
    </lineage>
</organism>
<dbReference type="Proteomes" id="UP001169027">
    <property type="component" value="Unassembled WGS sequence"/>
</dbReference>
<reference evidence="2" key="1">
    <citation type="submission" date="2023-06" db="EMBL/GenBank/DDBJ databases">
        <authorList>
            <person name="Jiang Y."/>
            <person name="Liu Q."/>
        </authorList>
    </citation>
    <scope>NUCLEOTIDE SEQUENCE</scope>
    <source>
        <strain evidence="2">CGMCC 1.12090</strain>
    </source>
</reference>
<dbReference type="RefSeq" id="WP_301811542.1">
    <property type="nucleotide sequence ID" value="NZ_JAUJZH010000012.1"/>
</dbReference>
<feature type="domain" description="N-acetyltransferase" evidence="1">
    <location>
        <begin position="18"/>
        <end position="174"/>
    </location>
</feature>